<proteinExistence type="inferred from homology"/>
<evidence type="ECO:0000256" key="2">
    <source>
        <dbReference type="ARBA" id="ARBA00022741"/>
    </source>
</evidence>
<dbReference type="InterPro" id="IPR024185">
    <property type="entry name" value="FTHF_cligase-like_sf"/>
</dbReference>
<dbReference type="NCBIfam" id="TIGR02727">
    <property type="entry name" value="MTHFS_bact"/>
    <property type="match status" value="1"/>
</dbReference>
<evidence type="ECO:0000256" key="1">
    <source>
        <dbReference type="ARBA" id="ARBA00010638"/>
    </source>
</evidence>
<evidence type="ECO:0000256" key="5">
    <source>
        <dbReference type="RuleBase" id="RU361279"/>
    </source>
</evidence>
<dbReference type="EMBL" id="AWET01000021">
    <property type="protein sequence ID" value="ERK02749.1"/>
    <property type="molecule type" value="Genomic_DNA"/>
</dbReference>
<dbReference type="PANTHER" id="PTHR23407">
    <property type="entry name" value="ATPASE INHIBITOR/5-FORMYLTETRAHYDROFOLATE CYCLO-LIGASE"/>
    <property type="match status" value="1"/>
</dbReference>
<organism evidence="6 7">
    <name type="scientific">Hoylesella pleuritidis F0068</name>
    <dbReference type="NCBI Taxonomy" id="1081904"/>
    <lineage>
        <taxon>Bacteria</taxon>
        <taxon>Pseudomonadati</taxon>
        <taxon>Bacteroidota</taxon>
        <taxon>Bacteroidia</taxon>
        <taxon>Bacteroidales</taxon>
        <taxon>Prevotellaceae</taxon>
        <taxon>Hoylesella</taxon>
    </lineage>
</organism>
<reference evidence="6 7" key="1">
    <citation type="submission" date="2013-08" db="EMBL/GenBank/DDBJ databases">
        <authorList>
            <person name="Durkin A.S."/>
            <person name="Haft D.R."/>
            <person name="McCorrison J."/>
            <person name="Torralba M."/>
            <person name="Gillis M."/>
            <person name="Haft D.H."/>
            <person name="Methe B."/>
            <person name="Sutton G."/>
            <person name="Nelson K.E."/>
        </authorList>
    </citation>
    <scope>NUCLEOTIDE SEQUENCE [LARGE SCALE GENOMIC DNA]</scope>
    <source>
        <strain evidence="6 7">F0068</strain>
    </source>
</reference>
<dbReference type="InterPro" id="IPR037171">
    <property type="entry name" value="NagB/RpiA_transferase-like"/>
</dbReference>
<dbReference type="GO" id="GO:0009396">
    <property type="term" value="P:folic acid-containing compound biosynthetic process"/>
    <property type="evidence" value="ECO:0007669"/>
    <property type="project" value="TreeGrafter"/>
</dbReference>
<sequence>MLKSQLRQEIKDRKRQFSRAQLDELSQTITARLLVHPRLRAANTVLLYYSLPDEVNTHTIIDRLVAAGKQILLPVVIDDENLEVRHYRGPQDLREGDFHILEPIGEPFTAYRQIDLIIVPGVGFDASGNRLGRGKGYYDRLLRQMPTVYKLGMCFDFQKIEAVPTNQHDICMDEIL</sequence>
<protein>
    <recommendedName>
        <fullName evidence="5">5-formyltetrahydrofolate cyclo-ligase</fullName>
        <ecNumber evidence="5">6.3.3.2</ecNumber>
    </recommendedName>
</protein>
<dbReference type="PIRSF" id="PIRSF006806">
    <property type="entry name" value="FTHF_cligase"/>
    <property type="match status" value="1"/>
</dbReference>
<dbReference type="Pfam" id="PF01812">
    <property type="entry name" value="5-FTHF_cyc-lig"/>
    <property type="match status" value="1"/>
</dbReference>
<dbReference type="SUPFAM" id="SSF100950">
    <property type="entry name" value="NagB/RpiA/CoA transferase-like"/>
    <property type="match status" value="1"/>
</dbReference>
<evidence type="ECO:0000256" key="3">
    <source>
        <dbReference type="ARBA" id="ARBA00022840"/>
    </source>
</evidence>
<keyword evidence="2 4" id="KW-0547">Nucleotide-binding</keyword>
<keyword evidence="5" id="KW-0460">Magnesium</keyword>
<feature type="binding site" evidence="4">
    <location>
        <begin position="3"/>
        <end position="7"/>
    </location>
    <ligand>
        <name>ATP</name>
        <dbReference type="ChEBI" id="CHEBI:30616"/>
    </ligand>
</feature>
<comment type="cofactor">
    <cofactor evidence="5">
        <name>Mg(2+)</name>
        <dbReference type="ChEBI" id="CHEBI:18420"/>
    </cofactor>
</comment>
<dbReference type="InterPro" id="IPR002698">
    <property type="entry name" value="FTHF_cligase"/>
</dbReference>
<accession>U2MU30</accession>
<dbReference type="EC" id="6.3.3.2" evidence="5"/>
<dbReference type="GO" id="GO:0035999">
    <property type="term" value="P:tetrahydrofolate interconversion"/>
    <property type="evidence" value="ECO:0007669"/>
    <property type="project" value="TreeGrafter"/>
</dbReference>
<dbReference type="Proteomes" id="UP000016600">
    <property type="component" value="Unassembled WGS sequence"/>
</dbReference>
<evidence type="ECO:0000256" key="4">
    <source>
        <dbReference type="PIRSR" id="PIRSR006806-1"/>
    </source>
</evidence>
<keyword evidence="6" id="KW-0436">Ligase</keyword>
<feature type="binding site" evidence="4">
    <location>
        <begin position="130"/>
        <end position="138"/>
    </location>
    <ligand>
        <name>ATP</name>
        <dbReference type="ChEBI" id="CHEBI:30616"/>
    </ligand>
</feature>
<feature type="binding site" evidence="4">
    <location>
        <position position="54"/>
    </location>
    <ligand>
        <name>substrate</name>
    </ligand>
</feature>
<keyword evidence="7" id="KW-1185">Reference proteome</keyword>
<keyword evidence="3 4" id="KW-0067">ATP-binding</keyword>
<comment type="similarity">
    <text evidence="1 5">Belongs to the 5-formyltetrahydrofolate cyclo-ligase family.</text>
</comment>
<dbReference type="GO" id="GO:0046872">
    <property type="term" value="F:metal ion binding"/>
    <property type="evidence" value="ECO:0007669"/>
    <property type="project" value="UniProtKB-KW"/>
</dbReference>
<evidence type="ECO:0000313" key="6">
    <source>
        <dbReference type="EMBL" id="ERK02749.1"/>
    </source>
</evidence>
<dbReference type="PATRIC" id="fig|1081904.3.peg.1014"/>
<comment type="caution">
    <text evidence="6">The sequence shown here is derived from an EMBL/GenBank/DDBJ whole genome shotgun (WGS) entry which is preliminary data.</text>
</comment>
<dbReference type="GO" id="GO:0005524">
    <property type="term" value="F:ATP binding"/>
    <property type="evidence" value="ECO:0007669"/>
    <property type="project" value="UniProtKB-KW"/>
</dbReference>
<evidence type="ECO:0000313" key="7">
    <source>
        <dbReference type="Proteomes" id="UP000016600"/>
    </source>
</evidence>
<dbReference type="GO" id="GO:0030272">
    <property type="term" value="F:5-formyltetrahydrofolate cyclo-ligase activity"/>
    <property type="evidence" value="ECO:0007669"/>
    <property type="project" value="UniProtKB-EC"/>
</dbReference>
<dbReference type="PANTHER" id="PTHR23407:SF1">
    <property type="entry name" value="5-FORMYLTETRAHYDROFOLATE CYCLO-LIGASE"/>
    <property type="match status" value="1"/>
</dbReference>
<gene>
    <name evidence="6" type="ORF">HMPREF1218_1397</name>
</gene>
<dbReference type="RefSeq" id="WP_021583686.1">
    <property type="nucleotide sequence ID" value="NZ_AWET01000021.1"/>
</dbReference>
<dbReference type="AlphaFoldDB" id="U2MU30"/>
<name>U2MU30_9BACT</name>
<keyword evidence="5" id="KW-0479">Metal-binding</keyword>
<dbReference type="Gene3D" id="3.40.50.10420">
    <property type="entry name" value="NagB/RpiA/CoA transferase-like"/>
    <property type="match status" value="1"/>
</dbReference>
<comment type="catalytic activity">
    <reaction evidence="5">
        <text>(6S)-5-formyl-5,6,7,8-tetrahydrofolate + ATP = (6R)-5,10-methenyltetrahydrofolate + ADP + phosphate</text>
        <dbReference type="Rhea" id="RHEA:10488"/>
        <dbReference type="ChEBI" id="CHEBI:30616"/>
        <dbReference type="ChEBI" id="CHEBI:43474"/>
        <dbReference type="ChEBI" id="CHEBI:57455"/>
        <dbReference type="ChEBI" id="CHEBI:57457"/>
        <dbReference type="ChEBI" id="CHEBI:456216"/>
        <dbReference type="EC" id="6.3.3.2"/>
    </reaction>
</comment>